<evidence type="ECO:0000313" key="6">
    <source>
        <dbReference type="EnsemblMetazoa" id="PPAI003319-PA"/>
    </source>
</evidence>
<dbReference type="Pfam" id="PF23762">
    <property type="entry name" value="SHCBP_N"/>
    <property type="match status" value="1"/>
</dbReference>
<reference evidence="6" key="1">
    <citation type="submission" date="2022-08" db="UniProtKB">
        <authorList>
            <consortium name="EnsemblMetazoa"/>
        </authorList>
    </citation>
    <scope>IDENTIFICATION</scope>
    <source>
        <strain evidence="6">Israel</strain>
    </source>
</reference>
<dbReference type="GO" id="GO:0005819">
    <property type="term" value="C:spindle"/>
    <property type="evidence" value="ECO:0007669"/>
    <property type="project" value="UniProtKB-SubCell"/>
</dbReference>
<dbReference type="InterPro" id="IPR045140">
    <property type="entry name" value="SHCBP1-like"/>
</dbReference>
<accession>A0A1B0D6Z6</accession>
<evidence type="ECO:0000313" key="7">
    <source>
        <dbReference type="Proteomes" id="UP000092462"/>
    </source>
</evidence>
<name>A0A1B0D6Z6_PHLPP</name>
<evidence type="ECO:0000256" key="3">
    <source>
        <dbReference type="ARBA" id="ARBA00023212"/>
    </source>
</evidence>
<dbReference type="PANTHER" id="PTHR14695:SF4">
    <property type="entry name" value="PROTEIN NESSUN DORMA"/>
    <property type="match status" value="1"/>
</dbReference>
<dbReference type="InterPro" id="IPR012334">
    <property type="entry name" value="Pectin_lyas_fold"/>
</dbReference>
<organism evidence="6 7">
    <name type="scientific">Phlebotomus papatasi</name>
    <name type="common">Sandfly</name>
    <dbReference type="NCBI Taxonomy" id="29031"/>
    <lineage>
        <taxon>Eukaryota</taxon>
        <taxon>Metazoa</taxon>
        <taxon>Ecdysozoa</taxon>
        <taxon>Arthropoda</taxon>
        <taxon>Hexapoda</taxon>
        <taxon>Insecta</taxon>
        <taxon>Pterygota</taxon>
        <taxon>Neoptera</taxon>
        <taxon>Endopterygota</taxon>
        <taxon>Diptera</taxon>
        <taxon>Nematocera</taxon>
        <taxon>Psychodoidea</taxon>
        <taxon>Psychodidae</taxon>
        <taxon>Phlebotomus</taxon>
        <taxon>Phlebotomus</taxon>
    </lineage>
</organism>
<dbReference type="AlphaFoldDB" id="A0A1B0D6Z6"/>
<dbReference type="GO" id="GO:0007112">
    <property type="term" value="P:male meiosis cytokinesis"/>
    <property type="evidence" value="ECO:0007669"/>
    <property type="project" value="TreeGrafter"/>
</dbReference>
<proteinExistence type="predicted"/>
<dbReference type="PANTHER" id="PTHR14695">
    <property type="entry name" value="SHC SH2-DOMAIN BINDING PROTEIN 1-RELATED"/>
    <property type="match status" value="1"/>
</dbReference>
<keyword evidence="2" id="KW-0963">Cytoplasm</keyword>
<evidence type="ECO:0000259" key="5">
    <source>
        <dbReference type="Pfam" id="PF23762"/>
    </source>
</evidence>
<dbReference type="VEuPathDB" id="VectorBase:PPAI003319"/>
<dbReference type="Pfam" id="PF13229">
    <property type="entry name" value="Beta_helix"/>
    <property type="match status" value="1"/>
</dbReference>
<evidence type="ECO:0000256" key="1">
    <source>
        <dbReference type="ARBA" id="ARBA00004186"/>
    </source>
</evidence>
<dbReference type="Gene3D" id="2.160.20.10">
    <property type="entry name" value="Single-stranded right-handed beta-helix, Pectin lyase-like"/>
    <property type="match status" value="1"/>
</dbReference>
<dbReference type="InterPro" id="IPR011050">
    <property type="entry name" value="Pectin_lyase_fold/virulence"/>
</dbReference>
<dbReference type="SUPFAM" id="SSF51126">
    <property type="entry name" value="Pectin lyase-like"/>
    <property type="match status" value="1"/>
</dbReference>
<evidence type="ECO:0000256" key="2">
    <source>
        <dbReference type="ARBA" id="ARBA00022490"/>
    </source>
</evidence>
<dbReference type="InterPro" id="IPR039448">
    <property type="entry name" value="Beta_helix"/>
</dbReference>
<evidence type="ECO:0000259" key="4">
    <source>
        <dbReference type="Pfam" id="PF13229"/>
    </source>
</evidence>
<feature type="domain" description="Right handed beta helix" evidence="4">
    <location>
        <begin position="399"/>
        <end position="495"/>
    </location>
</feature>
<keyword evidence="3" id="KW-0206">Cytoskeleton</keyword>
<keyword evidence="7" id="KW-1185">Reference proteome</keyword>
<feature type="domain" description="SHC SH2" evidence="5">
    <location>
        <begin position="30"/>
        <end position="240"/>
    </location>
</feature>
<comment type="subcellular location">
    <subcellularLocation>
        <location evidence="1">Cytoplasm</location>
        <location evidence="1">Cytoskeleton</location>
        <location evidence="1">Spindle</location>
    </subcellularLocation>
</comment>
<dbReference type="VEuPathDB" id="VectorBase:PPAPM1_001067"/>
<dbReference type="InterPro" id="IPR057508">
    <property type="entry name" value="SHCBP-like_N"/>
</dbReference>
<dbReference type="GO" id="GO:0007283">
    <property type="term" value="P:spermatogenesis"/>
    <property type="evidence" value="ECO:0007669"/>
    <property type="project" value="TreeGrafter"/>
</dbReference>
<dbReference type="EnsemblMetazoa" id="PPAI003319-RA">
    <property type="protein sequence ID" value="PPAI003319-PA"/>
    <property type="gene ID" value="PPAI003319"/>
</dbReference>
<dbReference type="EMBL" id="AJVK01003835">
    <property type="status" value="NOT_ANNOTATED_CDS"/>
    <property type="molecule type" value="Genomic_DNA"/>
</dbReference>
<protein>
    <submittedName>
        <fullName evidence="6">Uncharacterized protein</fullName>
    </submittedName>
</protein>
<dbReference type="Proteomes" id="UP000092462">
    <property type="component" value="Unassembled WGS sequence"/>
</dbReference>
<sequence>MEVYEFSKTYEERYHEIQRVFHGAGKPLPTSRVRVEWLIFLEKFFDVAEWQGLWKIPRYRCERLNINYPFHLPGTVTSVDFTTGIAEFITNDDDFEDSEMFQKQYKVPIEQLWVGVEQKDQQFKADEAAEAVDAFRYFLTYIWLPWDIEEDDGQDYFSKYVLMRLQMLCDMKTGKIRRSTAAHIRELLVETHRLSEIREIVQEEEPSEEIPNKLDVLVKINAQINLLRSKLAMLQDGNLREIYEDSHLEILENYKSVIVTESNNKLSEILKLVSNIDSTRFCFSLQKALMTSNASDKIHIGSGKHVISFREYFNSQGSICGVKRLENVPQMTLSDCKNTLVPVICSELQDHFLIICNGEFTFENIVFDCTNVKYGFVCQDQAKLTLKNCVIRGSTKLRSGSVTLNNCLIVDCFYGIGMKSGTTVDLIATDIVRCEYGIFLEEDCDVTLEDSNFKSCTNYGIYLERFKSDVEIEEKEFNEISQLQSLPGFQITGNCSGTALIEIESMDVEVIDDGDD</sequence>